<protein>
    <recommendedName>
        <fullName evidence="3">PIR Superfamily Protein</fullName>
    </recommendedName>
</protein>
<dbReference type="EMBL" id="SLTX01000001">
    <property type="protein sequence ID" value="TDB07130.1"/>
    <property type="molecule type" value="Genomic_DNA"/>
</dbReference>
<proteinExistence type="predicted"/>
<dbReference type="RefSeq" id="WP_008652624.1">
    <property type="nucleotide sequence ID" value="NZ_CP046427.1"/>
</dbReference>
<evidence type="ECO:0000313" key="1">
    <source>
        <dbReference type="EMBL" id="TDB07130.1"/>
    </source>
</evidence>
<sequence length="95" mass="11577">MDKYKIDNAISHITTLQERLCYCENNLQYIKRLQALKYWLHKFDSFLDRNSRQHGEYAAVYESYFHTCCGFSFYDRVCNSILVYEYGMQKERTLF</sequence>
<dbReference type="Proteomes" id="UP000294834">
    <property type="component" value="Unassembled WGS sequence"/>
</dbReference>
<dbReference type="AlphaFoldDB" id="A0AAX2R260"/>
<organism evidence="1 2">
    <name type="scientific">Phocaeicola dorei</name>
    <dbReference type="NCBI Taxonomy" id="357276"/>
    <lineage>
        <taxon>Bacteria</taxon>
        <taxon>Pseudomonadati</taxon>
        <taxon>Bacteroidota</taxon>
        <taxon>Bacteroidia</taxon>
        <taxon>Bacteroidales</taxon>
        <taxon>Bacteroidaceae</taxon>
        <taxon>Phocaeicola</taxon>
    </lineage>
</organism>
<name>A0AAX2R260_9BACT</name>
<evidence type="ECO:0000313" key="2">
    <source>
        <dbReference type="Proteomes" id="UP000294834"/>
    </source>
</evidence>
<accession>A0AAX2R260</accession>
<comment type="caution">
    <text evidence="1">The sequence shown here is derived from an EMBL/GenBank/DDBJ whole genome shotgun (WGS) entry which is preliminary data.</text>
</comment>
<gene>
    <name evidence="1" type="ORF">E1J06_06740</name>
</gene>
<evidence type="ECO:0008006" key="3">
    <source>
        <dbReference type="Google" id="ProtNLM"/>
    </source>
</evidence>
<reference evidence="1 2" key="1">
    <citation type="journal article" date="2019" name="Nat. Microbiol.">
        <title>Genomic variation and strain-specific functional adaptation in the human gut microbiome during early life.</title>
        <authorList>
            <person name="Vatanen T."/>
            <person name="Plichta D.R."/>
            <person name="Somani J."/>
            <person name="Munch P.C."/>
            <person name="Arthur T.D."/>
            <person name="Hall A.B."/>
            <person name="Rudolf S."/>
            <person name="Oakeley E.J."/>
            <person name="Ke X."/>
            <person name="Young R.A."/>
            <person name="Haiser H.J."/>
            <person name="Kolde R."/>
            <person name="Yassour M."/>
            <person name="Luopajarvi K."/>
            <person name="Siljander H."/>
            <person name="Virtanen S.M."/>
            <person name="Ilonen J."/>
            <person name="Uibo R."/>
            <person name="Tillmann V."/>
            <person name="Mokurov S."/>
            <person name="Dorshakova N."/>
            <person name="Porter J.A."/>
            <person name="McHardy A.C."/>
            <person name="Lahdesmaki H."/>
            <person name="Vlamakis H."/>
            <person name="Huttenhower C."/>
            <person name="Knip M."/>
            <person name="Xavier R.J."/>
        </authorList>
    </citation>
    <scope>NUCLEOTIDE SEQUENCE [LARGE SCALE GENOMIC DNA]</scope>
    <source>
        <strain evidence="1 2">RJX1052</strain>
    </source>
</reference>